<evidence type="ECO:0000256" key="6">
    <source>
        <dbReference type="SAM" id="Phobius"/>
    </source>
</evidence>
<dbReference type="PANTHER" id="PTHR35007:SF2">
    <property type="entry name" value="PILUS ASSEMBLE PROTEIN"/>
    <property type="match status" value="1"/>
</dbReference>
<dbReference type="OrthoDB" id="4868453at2"/>
<dbReference type="PANTHER" id="PTHR35007">
    <property type="entry name" value="INTEGRAL MEMBRANE PROTEIN-RELATED"/>
    <property type="match status" value="1"/>
</dbReference>
<organism evidence="8 9">
    <name type="scientific">Phycicoccus duodecadis</name>
    <dbReference type="NCBI Taxonomy" id="173053"/>
    <lineage>
        <taxon>Bacteria</taxon>
        <taxon>Bacillati</taxon>
        <taxon>Actinomycetota</taxon>
        <taxon>Actinomycetes</taxon>
        <taxon>Micrococcales</taxon>
        <taxon>Intrasporangiaceae</taxon>
        <taxon>Phycicoccus</taxon>
    </lineage>
</organism>
<evidence type="ECO:0000256" key="4">
    <source>
        <dbReference type="ARBA" id="ARBA00022989"/>
    </source>
</evidence>
<dbReference type="EMBL" id="PJNE01000001">
    <property type="protein sequence ID" value="PKW26512.1"/>
    <property type="molecule type" value="Genomic_DNA"/>
</dbReference>
<evidence type="ECO:0000256" key="5">
    <source>
        <dbReference type="ARBA" id="ARBA00023136"/>
    </source>
</evidence>
<accession>A0A2N3YI27</accession>
<keyword evidence="3 6" id="KW-0812">Transmembrane</keyword>
<dbReference type="InterPro" id="IPR018076">
    <property type="entry name" value="T2SS_GspF_dom"/>
</dbReference>
<dbReference type="AlphaFoldDB" id="A0A2N3YI27"/>
<keyword evidence="9" id="KW-1185">Reference proteome</keyword>
<feature type="domain" description="Type II secretion system protein GspF" evidence="7">
    <location>
        <begin position="53"/>
        <end position="172"/>
    </location>
</feature>
<gene>
    <name evidence="8" type="ORF">ATL31_1324</name>
</gene>
<comment type="caution">
    <text evidence="8">The sequence shown here is derived from an EMBL/GenBank/DDBJ whole genome shotgun (WGS) entry which is preliminary data.</text>
</comment>
<evidence type="ECO:0000259" key="7">
    <source>
        <dbReference type="Pfam" id="PF00482"/>
    </source>
</evidence>
<dbReference type="Proteomes" id="UP000233781">
    <property type="component" value="Unassembled WGS sequence"/>
</dbReference>
<keyword evidence="5 6" id="KW-0472">Membrane</keyword>
<evidence type="ECO:0000256" key="1">
    <source>
        <dbReference type="ARBA" id="ARBA00004651"/>
    </source>
</evidence>
<name>A0A2N3YI27_9MICO</name>
<protein>
    <submittedName>
        <fullName evidence="8">Type II secretion system (T2SS) protein F</fullName>
    </submittedName>
</protein>
<evidence type="ECO:0000313" key="9">
    <source>
        <dbReference type="Proteomes" id="UP000233781"/>
    </source>
</evidence>
<reference evidence="8 9" key="1">
    <citation type="submission" date="2017-12" db="EMBL/GenBank/DDBJ databases">
        <title>Sequencing the genomes of 1000 Actinobacteria strains.</title>
        <authorList>
            <person name="Klenk H.-P."/>
        </authorList>
    </citation>
    <scope>NUCLEOTIDE SEQUENCE [LARGE SCALE GENOMIC DNA]</scope>
    <source>
        <strain evidence="8 9">DSM 12806</strain>
    </source>
</reference>
<keyword evidence="4 6" id="KW-1133">Transmembrane helix</keyword>
<evidence type="ECO:0000256" key="3">
    <source>
        <dbReference type="ARBA" id="ARBA00022692"/>
    </source>
</evidence>
<comment type="subcellular location">
    <subcellularLocation>
        <location evidence="1">Cell membrane</location>
        <topology evidence="1">Multi-pass membrane protein</topology>
    </subcellularLocation>
</comment>
<dbReference type="RefSeq" id="WP_101395069.1">
    <property type="nucleotide sequence ID" value="NZ_PJNE01000001.1"/>
</dbReference>
<proteinExistence type="predicted"/>
<dbReference type="Pfam" id="PF00482">
    <property type="entry name" value="T2SSF"/>
    <property type="match status" value="1"/>
</dbReference>
<keyword evidence="2" id="KW-1003">Cell membrane</keyword>
<feature type="transmembrane region" description="Helical" evidence="6">
    <location>
        <begin position="152"/>
        <end position="181"/>
    </location>
</feature>
<dbReference type="GO" id="GO:0005886">
    <property type="term" value="C:plasma membrane"/>
    <property type="evidence" value="ECO:0007669"/>
    <property type="project" value="UniProtKB-SubCell"/>
</dbReference>
<sequence length="186" mass="18681">MTLLVLALLVALAAGLLPPRREMRWVAATRGGARVGASTPDEASDVADAAAALGLLAAVLRGGGGPVESLEAVASVDPGPAGRELAVVAAAHRWGVPAELAWQHVGPGWSAAAAAWHAAHAAGAAPAALLEEAARRMLDVESRRVEAAVQRAGVLLVLPLGLCFLPGFVATTVAPVVLLLLGEGAR</sequence>
<evidence type="ECO:0000256" key="2">
    <source>
        <dbReference type="ARBA" id="ARBA00022475"/>
    </source>
</evidence>
<evidence type="ECO:0000313" key="8">
    <source>
        <dbReference type="EMBL" id="PKW26512.1"/>
    </source>
</evidence>